<sequence length="117" mass="13286">MVSGKATVKVICIMQRELAPSAFQEENEVRFECALFSLTVAMVRILDRDNSYTSESSYPRNDAIKNLWHHPTLQSPKSAASRLFRYFNLSNAAGLVAILGTFRHVLTFISESYFLSY</sequence>
<accession>A0A8X6IGP1</accession>
<proteinExistence type="predicted"/>
<comment type="caution">
    <text evidence="1">The sequence shown here is derived from an EMBL/GenBank/DDBJ whole genome shotgun (WGS) entry which is preliminary data.</text>
</comment>
<dbReference type="AlphaFoldDB" id="A0A8X6IGP1"/>
<organism evidence="1 2">
    <name type="scientific">Trichonephila clavata</name>
    <name type="common">Joro spider</name>
    <name type="synonym">Nephila clavata</name>
    <dbReference type="NCBI Taxonomy" id="2740835"/>
    <lineage>
        <taxon>Eukaryota</taxon>
        <taxon>Metazoa</taxon>
        <taxon>Ecdysozoa</taxon>
        <taxon>Arthropoda</taxon>
        <taxon>Chelicerata</taxon>
        <taxon>Arachnida</taxon>
        <taxon>Araneae</taxon>
        <taxon>Araneomorphae</taxon>
        <taxon>Entelegynae</taxon>
        <taxon>Araneoidea</taxon>
        <taxon>Nephilidae</taxon>
        <taxon>Trichonephila</taxon>
    </lineage>
</organism>
<dbReference type="Proteomes" id="UP000887116">
    <property type="component" value="Unassembled WGS sequence"/>
</dbReference>
<protein>
    <submittedName>
        <fullName evidence="1">Uncharacterized protein</fullName>
    </submittedName>
</protein>
<dbReference type="EMBL" id="BMAO01001903">
    <property type="protein sequence ID" value="GFQ76845.1"/>
    <property type="molecule type" value="Genomic_DNA"/>
</dbReference>
<keyword evidence="2" id="KW-1185">Reference proteome</keyword>
<evidence type="ECO:0000313" key="1">
    <source>
        <dbReference type="EMBL" id="GFQ76845.1"/>
    </source>
</evidence>
<evidence type="ECO:0000313" key="2">
    <source>
        <dbReference type="Proteomes" id="UP000887116"/>
    </source>
</evidence>
<gene>
    <name evidence="1" type="ORF">TNCT_738551</name>
</gene>
<name>A0A8X6IGP1_TRICU</name>
<reference evidence="1" key="1">
    <citation type="submission" date="2020-07" db="EMBL/GenBank/DDBJ databases">
        <title>Multicomponent nature underlies the extraordinary mechanical properties of spider dragline silk.</title>
        <authorList>
            <person name="Kono N."/>
            <person name="Nakamura H."/>
            <person name="Mori M."/>
            <person name="Yoshida Y."/>
            <person name="Ohtoshi R."/>
            <person name="Malay A.D."/>
            <person name="Moran D.A.P."/>
            <person name="Tomita M."/>
            <person name="Numata K."/>
            <person name="Arakawa K."/>
        </authorList>
    </citation>
    <scope>NUCLEOTIDE SEQUENCE</scope>
</reference>